<dbReference type="Pfam" id="PF00086">
    <property type="entry name" value="Thyroglobulin_1"/>
    <property type="match status" value="1"/>
</dbReference>
<feature type="chain" id="PRO_5019370605" description="Testican-2" evidence="16">
    <location>
        <begin position="41"/>
        <end position="437"/>
    </location>
</feature>
<dbReference type="PROSITE" id="PS00484">
    <property type="entry name" value="THYROGLOBULIN_1_1"/>
    <property type="match status" value="1"/>
</dbReference>
<dbReference type="PROSITE" id="PS51465">
    <property type="entry name" value="KAZAL_2"/>
    <property type="match status" value="1"/>
</dbReference>
<evidence type="ECO:0000256" key="6">
    <source>
        <dbReference type="ARBA" id="ARBA00022837"/>
    </source>
</evidence>
<keyword evidence="20" id="KW-1185">Reference proteome</keyword>
<evidence type="ECO:0000256" key="14">
    <source>
        <dbReference type="PROSITE-ProRule" id="PRU00500"/>
    </source>
</evidence>
<name>A0A401P6Z0_SCYTO</name>
<dbReference type="PROSITE" id="PS51162">
    <property type="entry name" value="THYROGLOBULIN_1_2"/>
    <property type="match status" value="1"/>
</dbReference>
<gene>
    <name evidence="19" type="ORF">scyTo_0005380</name>
</gene>
<dbReference type="STRING" id="75743.A0A401P6Z0"/>
<dbReference type="SUPFAM" id="SSF47473">
    <property type="entry name" value="EF-hand"/>
    <property type="match status" value="1"/>
</dbReference>
<comment type="function">
    <text evidence="11">May participate in diverse steps of neurogenesis. Binds calcium.</text>
</comment>
<comment type="caution">
    <text evidence="19">The sequence shown here is derived from an EMBL/GenBank/DDBJ whole genome shotgun (WGS) entry which is preliminary data.</text>
</comment>
<dbReference type="Gene3D" id="3.30.60.30">
    <property type="match status" value="1"/>
</dbReference>
<dbReference type="CDD" id="cd00104">
    <property type="entry name" value="KAZAL_FS"/>
    <property type="match status" value="1"/>
</dbReference>
<accession>A0A401P6Z0</accession>
<dbReference type="PANTHER" id="PTHR13866">
    <property type="entry name" value="SPARC OSTEONECTIN"/>
    <property type="match status" value="1"/>
</dbReference>
<keyword evidence="3" id="KW-0272">Extracellular matrix</keyword>
<dbReference type="InterPro" id="IPR036857">
    <property type="entry name" value="Thyroglobulin_1_sf"/>
</dbReference>
<evidence type="ECO:0000256" key="8">
    <source>
        <dbReference type="ARBA" id="ARBA00023157"/>
    </source>
</evidence>
<sequence length="437" mass="48904">YNQLAFHSSQPAGSVASPRGPGRMLKQLNLLLIPLLLAAAAEEERPEKGGDNKGNFLEDEQWLSGVSHYSRQIKDWNRFRDEVEDDYIRSWDQKPFDEALDPTKDPCQKVKCSRHKVCVSQGQLRAMCISHKKLQHRIKQSSVGHGESACKPCLTVQTSPVCGSDGHTYSSQCKLELQVCLTGKQLSQECEGKCPCPTKHTPTSDRRSKSAGCTGQDLADLGDRLRDWFQLLHENAKQNGSGRFGSAPGVLDKSLVASCRDSIGWMFNKLDTNVDLFLDEAELAAINLDKYEVCVRPFFNSCDTYRDGHVSMAEWCFCFWREKPPCLAELEKIQLQEAVRKVPGIFIPSCDEDGYYRKVQCNTYSGECWCVDQQGGEVTGTRVKGNPDCDELVSFSGDFGSGVGWEDEEEKETEETAEETEEEEGEVGETDDGGYIW</sequence>
<dbReference type="Gene3D" id="4.10.800.10">
    <property type="entry name" value="Thyroglobulin type-1"/>
    <property type="match status" value="1"/>
</dbReference>
<dbReference type="FunFam" id="1.10.238.10:FF:000101">
    <property type="entry name" value="SPARC/osteonectin, cwcv and kazal-like domains proteoglycan 2"/>
    <property type="match status" value="1"/>
</dbReference>
<protein>
    <recommendedName>
        <fullName evidence="12">Testican-2</fullName>
    </recommendedName>
    <alternativeName>
        <fullName evidence="13">SPARC/osteonectin, CWCV, and Kazal-like domains proteoglycan 2</fullName>
    </alternativeName>
</protein>
<feature type="compositionally biased region" description="Acidic residues" evidence="15">
    <location>
        <begin position="405"/>
        <end position="437"/>
    </location>
</feature>
<keyword evidence="4" id="KW-0597">Phosphoprotein</keyword>
<reference evidence="19 20" key="1">
    <citation type="journal article" date="2018" name="Nat. Ecol. Evol.">
        <title>Shark genomes provide insights into elasmobranch evolution and the origin of vertebrates.</title>
        <authorList>
            <person name="Hara Y"/>
            <person name="Yamaguchi K"/>
            <person name="Onimaru K"/>
            <person name="Kadota M"/>
            <person name="Koyanagi M"/>
            <person name="Keeley SD"/>
            <person name="Tatsumi K"/>
            <person name="Tanaka K"/>
            <person name="Motone F"/>
            <person name="Kageyama Y"/>
            <person name="Nozu R"/>
            <person name="Adachi N"/>
            <person name="Nishimura O"/>
            <person name="Nakagawa R"/>
            <person name="Tanegashima C"/>
            <person name="Kiyatake I"/>
            <person name="Matsumoto R"/>
            <person name="Murakumo K"/>
            <person name="Nishida K"/>
            <person name="Terakita A"/>
            <person name="Kuratani S"/>
            <person name="Sato K"/>
            <person name="Hyodo S Kuraku.S."/>
        </authorList>
    </citation>
    <scope>NUCLEOTIDE SEQUENCE [LARGE SCALE GENOMIC DNA]</scope>
</reference>
<keyword evidence="5 16" id="KW-0732">Signal</keyword>
<feature type="region of interest" description="Disordered" evidence="15">
    <location>
        <begin position="400"/>
        <end position="437"/>
    </location>
</feature>
<dbReference type="InterPro" id="IPR036058">
    <property type="entry name" value="Kazal_dom_sf"/>
</dbReference>
<evidence type="ECO:0000256" key="1">
    <source>
        <dbReference type="ARBA" id="ARBA00004498"/>
    </source>
</evidence>
<dbReference type="GO" id="GO:0050840">
    <property type="term" value="F:extracellular matrix binding"/>
    <property type="evidence" value="ECO:0007669"/>
    <property type="project" value="TreeGrafter"/>
</dbReference>
<proteinExistence type="predicted"/>
<keyword evidence="7" id="KW-0654">Proteoglycan</keyword>
<feature type="domain" description="Thyroglobulin type-1" evidence="17">
    <location>
        <begin position="323"/>
        <end position="389"/>
    </location>
</feature>
<dbReference type="CDD" id="cd00191">
    <property type="entry name" value="TY"/>
    <property type="match status" value="1"/>
</dbReference>
<organism evidence="19 20">
    <name type="scientific">Scyliorhinus torazame</name>
    <name type="common">Cloudy catshark</name>
    <name type="synonym">Catulus torazame</name>
    <dbReference type="NCBI Taxonomy" id="75743"/>
    <lineage>
        <taxon>Eukaryota</taxon>
        <taxon>Metazoa</taxon>
        <taxon>Chordata</taxon>
        <taxon>Craniata</taxon>
        <taxon>Vertebrata</taxon>
        <taxon>Chondrichthyes</taxon>
        <taxon>Elasmobranchii</taxon>
        <taxon>Galeomorphii</taxon>
        <taxon>Galeoidea</taxon>
        <taxon>Carcharhiniformes</taxon>
        <taxon>Scyliorhinidae</taxon>
        <taxon>Scyliorhinus</taxon>
    </lineage>
</organism>
<comment type="caution">
    <text evidence="14">Lacks conserved residue(s) required for the propagation of feature annotation.</text>
</comment>
<evidence type="ECO:0000256" key="10">
    <source>
        <dbReference type="ARBA" id="ARBA00023207"/>
    </source>
</evidence>
<feature type="signal peptide" evidence="16">
    <location>
        <begin position="1"/>
        <end position="40"/>
    </location>
</feature>
<dbReference type="InterPro" id="IPR019577">
    <property type="entry name" value="SPARC/Testican_Ca-bd-dom"/>
</dbReference>
<evidence type="ECO:0000259" key="17">
    <source>
        <dbReference type="PROSITE" id="PS51162"/>
    </source>
</evidence>
<dbReference type="Gene3D" id="1.10.238.10">
    <property type="entry name" value="EF-hand"/>
    <property type="match status" value="1"/>
</dbReference>
<evidence type="ECO:0000256" key="16">
    <source>
        <dbReference type="SAM" id="SignalP"/>
    </source>
</evidence>
<evidence type="ECO:0000256" key="15">
    <source>
        <dbReference type="SAM" id="MobiDB-lite"/>
    </source>
</evidence>
<dbReference type="Proteomes" id="UP000288216">
    <property type="component" value="Unassembled WGS sequence"/>
</dbReference>
<dbReference type="Pfam" id="PF10591">
    <property type="entry name" value="SPARC_Ca_bdg"/>
    <property type="match status" value="1"/>
</dbReference>
<evidence type="ECO:0000313" key="19">
    <source>
        <dbReference type="EMBL" id="GCB68902.1"/>
    </source>
</evidence>
<evidence type="ECO:0000259" key="18">
    <source>
        <dbReference type="PROSITE" id="PS51465"/>
    </source>
</evidence>
<dbReference type="FunFam" id="4.10.800.10:FF:000001">
    <property type="entry name" value="Testican-3 isoform 2"/>
    <property type="match status" value="1"/>
</dbReference>
<keyword evidence="9" id="KW-0325">Glycoprotein</keyword>
<keyword evidence="2" id="KW-0964">Secreted</keyword>
<evidence type="ECO:0000256" key="5">
    <source>
        <dbReference type="ARBA" id="ARBA00022729"/>
    </source>
</evidence>
<dbReference type="PANTHER" id="PTHR13866:SF18">
    <property type="entry name" value="TESTICAN-2"/>
    <property type="match status" value="1"/>
</dbReference>
<dbReference type="GO" id="GO:0005615">
    <property type="term" value="C:extracellular space"/>
    <property type="evidence" value="ECO:0007669"/>
    <property type="project" value="TreeGrafter"/>
</dbReference>
<dbReference type="Pfam" id="PF07648">
    <property type="entry name" value="Kazal_2"/>
    <property type="match status" value="1"/>
</dbReference>
<feature type="non-terminal residue" evidence="19">
    <location>
        <position position="1"/>
    </location>
</feature>
<dbReference type="SUPFAM" id="SSF57610">
    <property type="entry name" value="Thyroglobulin type-1 domain"/>
    <property type="match status" value="1"/>
</dbReference>
<dbReference type="AlphaFoldDB" id="A0A401P6Z0"/>
<keyword evidence="6" id="KW-0106">Calcium</keyword>
<dbReference type="EMBL" id="BFAA01001667">
    <property type="protein sequence ID" value="GCB68902.1"/>
    <property type="molecule type" value="Genomic_DNA"/>
</dbReference>
<evidence type="ECO:0000256" key="12">
    <source>
        <dbReference type="ARBA" id="ARBA00069184"/>
    </source>
</evidence>
<dbReference type="InterPro" id="IPR002350">
    <property type="entry name" value="Kazal_dom"/>
</dbReference>
<evidence type="ECO:0000256" key="11">
    <source>
        <dbReference type="ARBA" id="ARBA00054013"/>
    </source>
</evidence>
<evidence type="ECO:0000256" key="9">
    <source>
        <dbReference type="ARBA" id="ARBA00023180"/>
    </source>
</evidence>
<feature type="region of interest" description="Disordered" evidence="15">
    <location>
        <begin position="1"/>
        <end position="20"/>
    </location>
</feature>
<evidence type="ECO:0000256" key="3">
    <source>
        <dbReference type="ARBA" id="ARBA00022530"/>
    </source>
</evidence>
<evidence type="ECO:0000313" key="20">
    <source>
        <dbReference type="Proteomes" id="UP000288216"/>
    </source>
</evidence>
<evidence type="ECO:0000256" key="13">
    <source>
        <dbReference type="ARBA" id="ARBA00077291"/>
    </source>
</evidence>
<dbReference type="InterPro" id="IPR000716">
    <property type="entry name" value="Thyroglobulin_1"/>
</dbReference>
<evidence type="ECO:0000256" key="4">
    <source>
        <dbReference type="ARBA" id="ARBA00022553"/>
    </source>
</evidence>
<comment type="subcellular location">
    <subcellularLocation>
        <location evidence="1">Secreted</location>
        <location evidence="1">Extracellular space</location>
        <location evidence="1">Extracellular matrix</location>
    </subcellularLocation>
</comment>
<feature type="disulfide bond" evidence="14">
    <location>
        <begin position="361"/>
        <end position="368"/>
    </location>
</feature>
<evidence type="ECO:0000256" key="7">
    <source>
        <dbReference type="ARBA" id="ARBA00022974"/>
    </source>
</evidence>
<feature type="domain" description="Kazal-like" evidence="18">
    <location>
        <begin position="144"/>
        <end position="195"/>
    </location>
</feature>
<dbReference type="InterPro" id="IPR011992">
    <property type="entry name" value="EF-hand-dom_pair"/>
</dbReference>
<feature type="compositionally biased region" description="Polar residues" evidence="15">
    <location>
        <begin position="1"/>
        <end position="12"/>
    </location>
</feature>
<dbReference type="GO" id="GO:0005509">
    <property type="term" value="F:calcium ion binding"/>
    <property type="evidence" value="ECO:0007669"/>
    <property type="project" value="InterPro"/>
</dbReference>
<keyword evidence="8 14" id="KW-1015">Disulfide bond</keyword>
<evidence type="ECO:0000256" key="2">
    <source>
        <dbReference type="ARBA" id="ARBA00022525"/>
    </source>
</evidence>
<dbReference type="FunFam" id="3.30.60.30:FF:000003">
    <property type="entry name" value="SPARC/osteonectin, cwcv and kazal-like domains proteoglycan 3"/>
    <property type="match status" value="1"/>
</dbReference>
<dbReference type="OrthoDB" id="8875634at2759"/>
<dbReference type="GO" id="GO:0005518">
    <property type="term" value="F:collagen binding"/>
    <property type="evidence" value="ECO:0007669"/>
    <property type="project" value="TreeGrafter"/>
</dbReference>
<dbReference type="OMA" id="ESKHEGC"/>
<dbReference type="SUPFAM" id="SSF100895">
    <property type="entry name" value="Kazal-type serine protease inhibitors"/>
    <property type="match status" value="1"/>
</dbReference>
<keyword evidence="10" id="KW-0357">Heparan sulfate</keyword>
<dbReference type="SMART" id="SM00280">
    <property type="entry name" value="KAZAL"/>
    <property type="match status" value="1"/>
</dbReference>
<dbReference type="SMART" id="SM00211">
    <property type="entry name" value="TY"/>
    <property type="match status" value="1"/>
</dbReference>